<dbReference type="Pfam" id="PF01565">
    <property type="entry name" value="FAD_binding_4"/>
    <property type="match status" value="1"/>
</dbReference>
<keyword evidence="1" id="KW-0274">FAD</keyword>
<dbReference type="Gene3D" id="3.30.43.10">
    <property type="entry name" value="Uridine Diphospho-n-acetylenolpyruvylglucosamine Reductase, domain 2"/>
    <property type="match status" value="1"/>
</dbReference>
<accession>A0A451AJP9</accession>
<dbReference type="PIRSF" id="PIRSF000136">
    <property type="entry name" value="LGO_GLO"/>
    <property type="match status" value="1"/>
</dbReference>
<evidence type="ECO:0000256" key="2">
    <source>
        <dbReference type="ARBA" id="ARBA00023002"/>
    </source>
</evidence>
<dbReference type="InterPro" id="IPR006094">
    <property type="entry name" value="Oxid_FAD_bind_N"/>
</dbReference>
<name>A0A451AJP9_9GAMM</name>
<dbReference type="Gene3D" id="3.30.465.10">
    <property type="match status" value="1"/>
</dbReference>
<organism evidence="4">
    <name type="scientific">Candidatus Kentrum sp. UNK</name>
    <dbReference type="NCBI Taxonomy" id="2126344"/>
    <lineage>
        <taxon>Bacteria</taxon>
        <taxon>Pseudomonadati</taxon>
        <taxon>Pseudomonadota</taxon>
        <taxon>Gammaproteobacteria</taxon>
        <taxon>Candidatus Kentrum</taxon>
    </lineage>
</organism>
<proteinExistence type="predicted"/>
<protein>
    <submittedName>
        <fullName evidence="4">L-gulonolactone oxidase</fullName>
    </submittedName>
</protein>
<dbReference type="PROSITE" id="PS51387">
    <property type="entry name" value="FAD_PCMH"/>
    <property type="match status" value="1"/>
</dbReference>
<feature type="domain" description="FAD-binding PCMH-type" evidence="3">
    <location>
        <begin position="9"/>
        <end position="176"/>
    </location>
</feature>
<dbReference type="InterPro" id="IPR016171">
    <property type="entry name" value="Vanillyl_alc_oxidase_C-sub2"/>
</dbReference>
<dbReference type="Pfam" id="PF04030">
    <property type="entry name" value="ALO"/>
    <property type="match status" value="1"/>
</dbReference>
<dbReference type="InterPro" id="IPR016169">
    <property type="entry name" value="FAD-bd_PCMH_sub2"/>
</dbReference>
<dbReference type="GO" id="GO:0003885">
    <property type="term" value="F:D-arabinono-1,4-lactone oxidase activity"/>
    <property type="evidence" value="ECO:0007669"/>
    <property type="project" value="InterPro"/>
</dbReference>
<dbReference type="EMBL" id="CAADFZ010000085">
    <property type="protein sequence ID" value="VFK66263.1"/>
    <property type="molecule type" value="Genomic_DNA"/>
</dbReference>
<keyword evidence="1" id="KW-0285">Flavoprotein</keyword>
<evidence type="ECO:0000313" key="4">
    <source>
        <dbReference type="EMBL" id="VFK66263.1"/>
    </source>
</evidence>
<dbReference type="PANTHER" id="PTHR43762">
    <property type="entry name" value="L-GULONOLACTONE OXIDASE"/>
    <property type="match status" value="1"/>
</dbReference>
<dbReference type="InterPro" id="IPR036318">
    <property type="entry name" value="FAD-bd_PCMH-like_sf"/>
</dbReference>
<gene>
    <name evidence="4" type="ORF">BECKUNK1418G_GA0071005_10858</name>
    <name evidence="5" type="ORF">BECKUNK1418H_GA0071006_10868</name>
</gene>
<evidence type="ECO:0000256" key="1">
    <source>
        <dbReference type="ARBA" id="ARBA00022827"/>
    </source>
</evidence>
<dbReference type="SUPFAM" id="SSF56176">
    <property type="entry name" value="FAD-binding/transporter-associated domain-like"/>
    <property type="match status" value="1"/>
</dbReference>
<evidence type="ECO:0000313" key="5">
    <source>
        <dbReference type="EMBL" id="VFK71893.1"/>
    </source>
</evidence>
<dbReference type="PANTHER" id="PTHR43762:SF1">
    <property type="entry name" value="D-ARABINONO-1,4-LACTONE OXIDASE"/>
    <property type="match status" value="1"/>
</dbReference>
<dbReference type="InterPro" id="IPR016166">
    <property type="entry name" value="FAD-bd_PCMH"/>
</dbReference>
<dbReference type="AlphaFoldDB" id="A0A451AJP9"/>
<dbReference type="EMBL" id="CAADGD010000086">
    <property type="protein sequence ID" value="VFK71893.1"/>
    <property type="molecule type" value="Genomic_DNA"/>
</dbReference>
<keyword evidence="2" id="KW-0560">Oxidoreductase</keyword>
<reference evidence="4" key="1">
    <citation type="submission" date="2019-02" db="EMBL/GenBank/DDBJ databases">
        <authorList>
            <person name="Gruber-Vodicka R. H."/>
            <person name="Seah K. B. B."/>
        </authorList>
    </citation>
    <scope>NUCLEOTIDE SEQUENCE</scope>
    <source>
        <strain evidence="5">BECK_BY19</strain>
        <strain evidence="4">BECK_BY8</strain>
    </source>
</reference>
<dbReference type="InterPro" id="IPR007173">
    <property type="entry name" value="ALO_C"/>
</dbReference>
<dbReference type="Gene3D" id="3.30.70.2520">
    <property type="match status" value="1"/>
</dbReference>
<dbReference type="InterPro" id="IPR016167">
    <property type="entry name" value="FAD-bd_PCMH_sub1"/>
</dbReference>
<dbReference type="GO" id="GO:0016020">
    <property type="term" value="C:membrane"/>
    <property type="evidence" value="ECO:0007669"/>
    <property type="project" value="InterPro"/>
</dbReference>
<sequence length="429" mass="48554">MSNTWISWNKNTTHEVVNFYTPDREEMIIESVKKSDSIRVVGSGQSSADIAAGSTDLISLDEYNGFVQINSPKYEITVEAGMKLSKLLTEIDKFGWTLPALPDIDTVTVGGALSTGTHGTGHSALPLSGYVVGCRLILADGSIETITEDNPSLEAVRFSLGLLGILSTVTFRCEPQWKLQLDERPVKDAHWLSSYPTWLHAHKLLRILWLPHTGFGYVITGDEAKYGAERGRISWYVKYRRKISAMLYKWTVPFPGFTVTANKIIRKLFFNHHQSSFGTLYETTVTKSRGSTLELAEWTVAFDRFGACFADLKETLNSKENRAFAHIPMDIRFLDADKTWLSYGYDRPCVTIGCVSRTPKHADKYVAFTVIEEVFRRHGGRPHWAKRHTMAGDEFGKLYPRWDDFLKVRKKLDPNGKFLTPHFTKLLGL</sequence>
<evidence type="ECO:0000259" key="3">
    <source>
        <dbReference type="PROSITE" id="PS51387"/>
    </source>
</evidence>
<dbReference type="InterPro" id="IPR010031">
    <property type="entry name" value="FAD_lactone_oxidase-like"/>
</dbReference>
<dbReference type="GO" id="GO:0071949">
    <property type="term" value="F:FAD binding"/>
    <property type="evidence" value="ECO:0007669"/>
    <property type="project" value="InterPro"/>
</dbReference>
<dbReference type="Gene3D" id="1.10.45.10">
    <property type="entry name" value="Vanillyl-alcohol Oxidase, Chain A, domain 4"/>
    <property type="match status" value="1"/>
</dbReference>